<organism evidence="3 4">
    <name type="scientific">Candidatus [Bacteroides] periocalifornicus</name>
    <dbReference type="NCBI Taxonomy" id="1702214"/>
    <lineage>
        <taxon>Bacteria</taxon>
        <taxon>Pseudomonadati</taxon>
        <taxon>Bacteroidota</taxon>
    </lineage>
</organism>
<reference evidence="3" key="1">
    <citation type="submission" date="2015-08" db="EMBL/GenBank/DDBJ databases">
        <title>Candidatus Bacteriodes Periocalifornicus.</title>
        <authorList>
            <person name="McLean J.S."/>
            <person name="Kelley S."/>
        </authorList>
    </citation>
    <scope>NUCLEOTIDE SEQUENCE [LARGE SCALE GENOMIC DNA]</scope>
    <source>
        <strain evidence="3">12B</strain>
    </source>
</reference>
<dbReference type="InterPro" id="IPR027890">
    <property type="entry name" value="DUF4491"/>
</dbReference>
<comment type="caution">
    <text evidence="3">The sequence shown here is derived from an EMBL/GenBank/DDBJ whole genome shotgun (WGS) entry which is preliminary data.</text>
</comment>
<gene>
    <name evidence="3" type="ORF">AL399_07540</name>
</gene>
<evidence type="ECO:0000256" key="2">
    <source>
        <dbReference type="SAM" id="Phobius"/>
    </source>
</evidence>
<dbReference type="STRING" id="1702214.AL399_07540"/>
<dbReference type="AlphaFoldDB" id="A0A0Q4AWY5"/>
<dbReference type="EMBL" id="LIIK01000041">
    <property type="protein sequence ID" value="KQM08382.1"/>
    <property type="molecule type" value="Genomic_DNA"/>
</dbReference>
<keyword evidence="2" id="KW-1133">Transmembrane helix</keyword>
<protein>
    <recommendedName>
        <fullName evidence="5">DUF4491 domain-containing protein</fullName>
    </recommendedName>
</protein>
<evidence type="ECO:0008006" key="5">
    <source>
        <dbReference type="Google" id="ProtNLM"/>
    </source>
</evidence>
<feature type="transmembrane region" description="Helical" evidence="2">
    <location>
        <begin position="37"/>
        <end position="54"/>
    </location>
</feature>
<name>A0A0Q4AWY5_9BACT</name>
<evidence type="ECO:0000313" key="4">
    <source>
        <dbReference type="Proteomes" id="UP000054172"/>
    </source>
</evidence>
<dbReference type="PATRIC" id="fig|1702214.3.peg.1251"/>
<sequence>MNQLDFDGILMGVLVFGIIALTRWLCIAGEYWLSKRVWWGFLAIGLACIGTSLLVDNVLISSAISVFGYCLLWGIGEVIQQEERVRKGWFPQNPRHPERYQHAPSPNSN</sequence>
<feature type="transmembrane region" description="Helical" evidence="2">
    <location>
        <begin position="6"/>
        <end position="25"/>
    </location>
</feature>
<dbReference type="Pfam" id="PF14898">
    <property type="entry name" value="DUF4491"/>
    <property type="match status" value="1"/>
</dbReference>
<keyword evidence="2" id="KW-0812">Transmembrane</keyword>
<feature type="transmembrane region" description="Helical" evidence="2">
    <location>
        <begin position="60"/>
        <end position="79"/>
    </location>
</feature>
<evidence type="ECO:0000313" key="3">
    <source>
        <dbReference type="EMBL" id="KQM08382.1"/>
    </source>
</evidence>
<proteinExistence type="predicted"/>
<feature type="region of interest" description="Disordered" evidence="1">
    <location>
        <begin position="90"/>
        <end position="109"/>
    </location>
</feature>
<dbReference type="Proteomes" id="UP000054172">
    <property type="component" value="Unassembled WGS sequence"/>
</dbReference>
<accession>A0A0Q4AWY5</accession>
<keyword evidence="2" id="KW-0472">Membrane</keyword>
<evidence type="ECO:0000256" key="1">
    <source>
        <dbReference type="SAM" id="MobiDB-lite"/>
    </source>
</evidence>
<keyword evidence="4" id="KW-1185">Reference proteome</keyword>